<evidence type="ECO:0008006" key="4">
    <source>
        <dbReference type="Google" id="ProtNLM"/>
    </source>
</evidence>
<evidence type="ECO:0000256" key="1">
    <source>
        <dbReference type="SAM" id="SignalP"/>
    </source>
</evidence>
<evidence type="ECO:0000313" key="3">
    <source>
        <dbReference type="Proteomes" id="UP000005551"/>
    </source>
</evidence>
<comment type="caution">
    <text evidence="2">The sequence shown here is derived from an EMBL/GenBank/DDBJ whole genome shotgun (WGS) entry which is preliminary data.</text>
</comment>
<feature type="chain" id="PRO_5003699993" description="Lipoprotein" evidence="1">
    <location>
        <begin position="25"/>
        <end position="317"/>
    </location>
</feature>
<accession>I5BQX7</accession>
<evidence type="ECO:0000313" key="2">
    <source>
        <dbReference type="EMBL" id="EIM71979.1"/>
    </source>
</evidence>
<protein>
    <recommendedName>
        <fullName evidence="4">Lipoprotein</fullName>
    </recommendedName>
</protein>
<gene>
    <name evidence="2" type="ORF">A3SI_20157</name>
</gene>
<feature type="non-terminal residue" evidence="2">
    <location>
        <position position="317"/>
    </location>
</feature>
<keyword evidence="1" id="KW-0732">Signal</keyword>
<reference evidence="2 3" key="1">
    <citation type="submission" date="2012-05" db="EMBL/GenBank/DDBJ databases">
        <title>Genome sequence of Nitritalea halalkaliphila LW7.</title>
        <authorList>
            <person name="Jangir P.K."/>
            <person name="Singh A."/>
            <person name="Shivaji S."/>
            <person name="Sharma R."/>
        </authorList>
    </citation>
    <scope>NUCLEOTIDE SEQUENCE [LARGE SCALE GENOMIC DNA]</scope>
    <source>
        <strain evidence="2 3">LW7</strain>
    </source>
</reference>
<proteinExistence type="predicted"/>
<organism evidence="2 3">
    <name type="scientific">Nitritalea halalkaliphila LW7</name>
    <dbReference type="NCBI Taxonomy" id="1189621"/>
    <lineage>
        <taxon>Bacteria</taxon>
        <taxon>Pseudomonadati</taxon>
        <taxon>Bacteroidota</taxon>
        <taxon>Cytophagia</taxon>
        <taxon>Cytophagales</taxon>
        <taxon>Cyclobacteriaceae</taxon>
        <taxon>Nitritalea</taxon>
    </lineage>
</organism>
<feature type="signal peptide" evidence="1">
    <location>
        <begin position="1"/>
        <end position="24"/>
    </location>
</feature>
<dbReference type="RefSeq" id="WP_009057804.1">
    <property type="nucleotide sequence ID" value="NZ_AJYA01000107.1"/>
</dbReference>
<sequence>MRYLILSFWLCVFFLAACSSDAEREPFTLTEGAIVFRDSLAIDDSDFSFSFVFNPRIFQDTLLGFGDGTFRSINLFHARTGAFLTNYERDSIDSYIIPEKDMSFFYVHEDEIYILNDLVQKIFVFTLDKQFKRKIDLVMPDAHTKPTYEGIFTRVDDTFYISTVHDGTLAEQFKYSKLVSVFDLEGNFSHSFGSYPESYTQGNLVLSTNEHKVIKGDRMFILNVAGLPVLKEYSLAGELQAIYPLSPPSFDTEIGFYQSDPFASPLTDQMNGLALDPADPRDILYASFSSFDTRERSSYGLSTYRWIILRIDLDAKT</sequence>
<keyword evidence="3" id="KW-1185">Reference proteome</keyword>
<name>I5BQX7_9BACT</name>
<dbReference type="PROSITE" id="PS51257">
    <property type="entry name" value="PROKAR_LIPOPROTEIN"/>
    <property type="match status" value="1"/>
</dbReference>
<dbReference type="Proteomes" id="UP000005551">
    <property type="component" value="Unassembled WGS sequence"/>
</dbReference>
<dbReference type="AlphaFoldDB" id="I5BQX7"/>
<dbReference type="EMBL" id="AJYA01000107">
    <property type="protein sequence ID" value="EIM71979.1"/>
    <property type="molecule type" value="Genomic_DNA"/>
</dbReference>